<sequence length="325" mass="37947">MWTEVWTGCLRGAMLSSISCLASLKLYEQYFLASSMDGSHKDRLFTEDDKNRSSELFRQEKNASFSSVRVLRLKVLRFHRPKGLKIEVVGDLRLILGISIVFFHCGLIAVRFLGQSCCLGSVKKLYPEVLMHFYRMWNHQSRSSWWKNYKSSSKVFCEWRGRYRSSKERVCFDECKKQRYNVESPNDASNAVIAIGDAYIGLPMSYMSTPKNWCQDHRGNSPKTSRKSLTFILVWTCFPDYLLQKSNLRLKGFIVDDNGTDLPDDEDSRRLHRQPLLPREDDQEDLDTILENMKDVCLSTAIFLNNKRFPKSKRVYTAFIRNYKS</sequence>
<dbReference type="Proteomes" id="UP001237642">
    <property type="component" value="Unassembled WGS sequence"/>
</dbReference>
<organism evidence="1 2">
    <name type="scientific">Heracleum sosnowskyi</name>
    <dbReference type="NCBI Taxonomy" id="360622"/>
    <lineage>
        <taxon>Eukaryota</taxon>
        <taxon>Viridiplantae</taxon>
        <taxon>Streptophyta</taxon>
        <taxon>Embryophyta</taxon>
        <taxon>Tracheophyta</taxon>
        <taxon>Spermatophyta</taxon>
        <taxon>Magnoliopsida</taxon>
        <taxon>eudicotyledons</taxon>
        <taxon>Gunneridae</taxon>
        <taxon>Pentapetalae</taxon>
        <taxon>asterids</taxon>
        <taxon>campanulids</taxon>
        <taxon>Apiales</taxon>
        <taxon>Apiaceae</taxon>
        <taxon>Apioideae</taxon>
        <taxon>apioid superclade</taxon>
        <taxon>Tordylieae</taxon>
        <taxon>Tordyliinae</taxon>
        <taxon>Heracleum</taxon>
    </lineage>
</organism>
<name>A0AAD8MU00_9APIA</name>
<keyword evidence="2" id="KW-1185">Reference proteome</keyword>
<reference evidence="1" key="2">
    <citation type="submission" date="2023-05" db="EMBL/GenBank/DDBJ databases">
        <authorList>
            <person name="Schelkunov M.I."/>
        </authorList>
    </citation>
    <scope>NUCLEOTIDE SEQUENCE</scope>
    <source>
        <strain evidence="1">Hsosn_3</strain>
        <tissue evidence="1">Leaf</tissue>
    </source>
</reference>
<gene>
    <name evidence="1" type="ORF">POM88_022774</name>
</gene>
<evidence type="ECO:0000313" key="2">
    <source>
        <dbReference type="Proteomes" id="UP001237642"/>
    </source>
</evidence>
<dbReference type="EMBL" id="JAUIZM010000005">
    <property type="protein sequence ID" value="KAK1385039.1"/>
    <property type="molecule type" value="Genomic_DNA"/>
</dbReference>
<evidence type="ECO:0000313" key="1">
    <source>
        <dbReference type="EMBL" id="KAK1385039.1"/>
    </source>
</evidence>
<dbReference type="AlphaFoldDB" id="A0AAD8MU00"/>
<reference evidence="1" key="1">
    <citation type="submission" date="2023-02" db="EMBL/GenBank/DDBJ databases">
        <title>Genome of toxic invasive species Heracleum sosnowskyi carries increased number of genes despite the absence of recent whole-genome duplications.</title>
        <authorList>
            <person name="Schelkunov M."/>
            <person name="Shtratnikova V."/>
            <person name="Makarenko M."/>
            <person name="Klepikova A."/>
            <person name="Omelchenko D."/>
            <person name="Novikova G."/>
            <person name="Obukhova E."/>
            <person name="Bogdanov V."/>
            <person name="Penin A."/>
            <person name="Logacheva M."/>
        </authorList>
    </citation>
    <scope>NUCLEOTIDE SEQUENCE</scope>
    <source>
        <strain evidence="1">Hsosn_3</strain>
        <tissue evidence="1">Leaf</tissue>
    </source>
</reference>
<protein>
    <submittedName>
        <fullName evidence="1">Uncharacterized protein</fullName>
    </submittedName>
</protein>
<comment type="caution">
    <text evidence="1">The sequence shown here is derived from an EMBL/GenBank/DDBJ whole genome shotgun (WGS) entry which is preliminary data.</text>
</comment>
<accession>A0AAD8MU00</accession>
<proteinExistence type="predicted"/>